<feature type="domain" description="GGDEF" evidence="5">
    <location>
        <begin position="279"/>
        <end position="413"/>
    </location>
</feature>
<feature type="transmembrane region" description="Helical" evidence="4">
    <location>
        <begin position="12"/>
        <end position="30"/>
    </location>
</feature>
<reference evidence="6 7" key="1">
    <citation type="submission" date="2013-09" db="EMBL/GenBank/DDBJ databases">
        <title>Genome sequencing of Arenimonas oryziterrae.</title>
        <authorList>
            <person name="Chen F."/>
            <person name="Wang G."/>
        </authorList>
    </citation>
    <scope>NUCLEOTIDE SEQUENCE [LARGE SCALE GENOMIC DNA]</scope>
    <source>
        <strain evidence="6 7">YC6267</strain>
    </source>
</reference>
<dbReference type="Pfam" id="PF00990">
    <property type="entry name" value="GGDEF"/>
    <property type="match status" value="1"/>
</dbReference>
<dbReference type="GO" id="GO:0052621">
    <property type="term" value="F:diguanylate cyclase activity"/>
    <property type="evidence" value="ECO:0007669"/>
    <property type="project" value="UniProtKB-EC"/>
</dbReference>
<dbReference type="EMBL" id="AVCI01000001">
    <property type="protein sequence ID" value="KFN44679.1"/>
    <property type="molecule type" value="Genomic_DNA"/>
</dbReference>
<dbReference type="PATRIC" id="fig|1121015.4.peg.260"/>
<proteinExistence type="predicted"/>
<dbReference type="SMART" id="SM00267">
    <property type="entry name" value="GGDEF"/>
    <property type="match status" value="1"/>
</dbReference>
<dbReference type="SUPFAM" id="SSF55781">
    <property type="entry name" value="GAF domain-like"/>
    <property type="match status" value="1"/>
</dbReference>
<keyword evidence="4" id="KW-0812">Transmembrane</keyword>
<dbReference type="RefSeq" id="WP_022968849.1">
    <property type="nucleotide sequence ID" value="NZ_ATVD01000002.1"/>
</dbReference>
<name>A0A091B1A9_9GAMM</name>
<dbReference type="GO" id="GO:0043709">
    <property type="term" value="P:cell adhesion involved in single-species biofilm formation"/>
    <property type="evidence" value="ECO:0007669"/>
    <property type="project" value="TreeGrafter"/>
</dbReference>
<dbReference type="Gene3D" id="3.30.450.40">
    <property type="match status" value="1"/>
</dbReference>
<dbReference type="CDD" id="cd01949">
    <property type="entry name" value="GGDEF"/>
    <property type="match status" value="1"/>
</dbReference>
<organism evidence="6 7">
    <name type="scientific">Arenimonas oryziterrae DSM 21050 = YC6267</name>
    <dbReference type="NCBI Taxonomy" id="1121015"/>
    <lineage>
        <taxon>Bacteria</taxon>
        <taxon>Pseudomonadati</taxon>
        <taxon>Pseudomonadota</taxon>
        <taxon>Gammaproteobacteria</taxon>
        <taxon>Lysobacterales</taxon>
        <taxon>Lysobacteraceae</taxon>
        <taxon>Arenimonas</taxon>
    </lineage>
</organism>
<dbReference type="OrthoDB" id="9803824at2"/>
<evidence type="ECO:0000256" key="4">
    <source>
        <dbReference type="SAM" id="Phobius"/>
    </source>
</evidence>
<dbReference type="InterPro" id="IPR029787">
    <property type="entry name" value="Nucleotide_cyclase"/>
</dbReference>
<accession>A0A091B1A9</accession>
<dbReference type="FunFam" id="3.30.70.270:FF:000001">
    <property type="entry name" value="Diguanylate cyclase domain protein"/>
    <property type="match status" value="1"/>
</dbReference>
<evidence type="ECO:0000256" key="2">
    <source>
        <dbReference type="ARBA" id="ARBA00012528"/>
    </source>
</evidence>
<dbReference type="PROSITE" id="PS50887">
    <property type="entry name" value="GGDEF"/>
    <property type="match status" value="1"/>
</dbReference>
<comment type="catalytic activity">
    <reaction evidence="3">
        <text>2 GTP = 3',3'-c-di-GMP + 2 diphosphate</text>
        <dbReference type="Rhea" id="RHEA:24898"/>
        <dbReference type="ChEBI" id="CHEBI:33019"/>
        <dbReference type="ChEBI" id="CHEBI:37565"/>
        <dbReference type="ChEBI" id="CHEBI:58805"/>
        <dbReference type="EC" id="2.7.7.65"/>
    </reaction>
</comment>
<comment type="caution">
    <text evidence="6">The sequence shown here is derived from an EMBL/GenBank/DDBJ whole genome shotgun (WGS) entry which is preliminary data.</text>
</comment>
<dbReference type="PANTHER" id="PTHR45138:SF9">
    <property type="entry name" value="DIGUANYLATE CYCLASE DGCM-RELATED"/>
    <property type="match status" value="1"/>
</dbReference>
<dbReference type="InterPro" id="IPR000160">
    <property type="entry name" value="GGDEF_dom"/>
</dbReference>
<keyword evidence="4" id="KW-0472">Membrane</keyword>
<comment type="cofactor">
    <cofactor evidence="1">
        <name>Mg(2+)</name>
        <dbReference type="ChEBI" id="CHEBI:18420"/>
    </cofactor>
</comment>
<evidence type="ECO:0000313" key="7">
    <source>
        <dbReference type="Proteomes" id="UP000029385"/>
    </source>
</evidence>
<dbReference type="InterPro" id="IPR003018">
    <property type="entry name" value="GAF"/>
</dbReference>
<keyword evidence="4" id="KW-1133">Transmembrane helix</keyword>
<dbReference type="eggNOG" id="COG3706">
    <property type="taxonomic scope" value="Bacteria"/>
</dbReference>
<dbReference type="GO" id="GO:0005886">
    <property type="term" value="C:plasma membrane"/>
    <property type="evidence" value="ECO:0007669"/>
    <property type="project" value="TreeGrafter"/>
</dbReference>
<dbReference type="InterPro" id="IPR029016">
    <property type="entry name" value="GAF-like_dom_sf"/>
</dbReference>
<dbReference type="GO" id="GO:1902201">
    <property type="term" value="P:negative regulation of bacterial-type flagellum-dependent cell motility"/>
    <property type="evidence" value="ECO:0007669"/>
    <property type="project" value="TreeGrafter"/>
</dbReference>
<dbReference type="InterPro" id="IPR050469">
    <property type="entry name" value="Diguanylate_Cyclase"/>
</dbReference>
<sequence length="419" mass="45680">MNAPPPRPPLQWPFLACGLGVVGLLVWFGSVQMSVLHSWLGLLAGVGLLILMLRQFRGLHRQATQDAQAIQVVRRELAIEQARQESHSADLGLLSRFGNLLLACTDEAEALQTSQQMLSLLLPGSAGSIYPLIDGEGLAEATHLWGIHVCGTRPQASAQDCWAMHRKRQHVASNQSPESLCPHVQPNGSAAFFTSCIPLVAQNESLGWIYLSSPGAEAYPKLQMAVAAAEQLALALANLKLRESLRDQSVRDPLTTLFNRRYLTESLGREMARSGRRKQTLAVMTFDIDHFKAFNDTYGHAAGDAVLVAFARLLQTSSRSEDIACRMGGEEFVLIMPEMELTVAERRAHELLAGITQLQIMHEGQLLPAVTTSIGLALFPDHGRQPDRLLAASDQAVYRAKSAGRNQLVVADAVDITSS</sequence>
<protein>
    <recommendedName>
        <fullName evidence="2">diguanylate cyclase</fullName>
        <ecNumber evidence="2">2.7.7.65</ecNumber>
    </recommendedName>
</protein>
<dbReference type="Proteomes" id="UP000029385">
    <property type="component" value="Unassembled WGS sequence"/>
</dbReference>
<dbReference type="PANTHER" id="PTHR45138">
    <property type="entry name" value="REGULATORY COMPONENTS OF SENSORY TRANSDUCTION SYSTEM"/>
    <property type="match status" value="1"/>
</dbReference>
<keyword evidence="7" id="KW-1185">Reference proteome</keyword>
<dbReference type="STRING" id="1121015.GCA_000420545_01209"/>
<dbReference type="SUPFAM" id="SSF55073">
    <property type="entry name" value="Nucleotide cyclase"/>
    <property type="match status" value="1"/>
</dbReference>
<feature type="transmembrane region" description="Helical" evidence="4">
    <location>
        <begin position="36"/>
        <end position="53"/>
    </location>
</feature>
<dbReference type="EC" id="2.7.7.65" evidence="2"/>
<dbReference type="NCBIfam" id="TIGR00254">
    <property type="entry name" value="GGDEF"/>
    <property type="match status" value="1"/>
</dbReference>
<dbReference type="InterPro" id="IPR043128">
    <property type="entry name" value="Rev_trsase/Diguanyl_cyclase"/>
</dbReference>
<gene>
    <name evidence="6" type="ORF">N789_01315</name>
</gene>
<evidence type="ECO:0000256" key="1">
    <source>
        <dbReference type="ARBA" id="ARBA00001946"/>
    </source>
</evidence>
<dbReference type="Pfam" id="PF01590">
    <property type="entry name" value="GAF"/>
    <property type="match status" value="1"/>
</dbReference>
<dbReference type="Gene3D" id="3.30.70.270">
    <property type="match status" value="1"/>
</dbReference>
<evidence type="ECO:0000313" key="6">
    <source>
        <dbReference type="EMBL" id="KFN44679.1"/>
    </source>
</evidence>
<dbReference type="AlphaFoldDB" id="A0A091B1A9"/>
<evidence type="ECO:0000256" key="3">
    <source>
        <dbReference type="ARBA" id="ARBA00034247"/>
    </source>
</evidence>
<evidence type="ECO:0000259" key="5">
    <source>
        <dbReference type="PROSITE" id="PS50887"/>
    </source>
</evidence>